<dbReference type="Gene3D" id="1.10.10.10">
    <property type="entry name" value="Winged helix-like DNA-binding domain superfamily/Winged helix DNA-binding domain"/>
    <property type="match status" value="1"/>
</dbReference>
<dbReference type="InterPro" id="IPR036390">
    <property type="entry name" value="WH_DNA-bd_sf"/>
</dbReference>
<dbReference type="InterPro" id="IPR036388">
    <property type="entry name" value="WH-like_DNA-bd_sf"/>
</dbReference>
<proteinExistence type="predicted"/>
<evidence type="ECO:0000313" key="2">
    <source>
        <dbReference type="EMBL" id="WGW13015.1"/>
    </source>
</evidence>
<accession>A0ABY8QXB6</accession>
<dbReference type="RefSeq" id="WP_349639823.1">
    <property type="nucleotide sequence ID" value="NZ_CP090958.1"/>
</dbReference>
<feature type="domain" description="Transcription regulator PadR N-terminal" evidence="1">
    <location>
        <begin position="30"/>
        <end position="104"/>
    </location>
</feature>
<dbReference type="PANTHER" id="PTHR33169">
    <property type="entry name" value="PADR-FAMILY TRANSCRIPTIONAL REGULATOR"/>
    <property type="match status" value="1"/>
</dbReference>
<gene>
    <name evidence="2" type="ORF">LWF01_04365</name>
</gene>
<dbReference type="InterPro" id="IPR005149">
    <property type="entry name" value="Tscrpt_reg_PadR_N"/>
</dbReference>
<dbReference type="Proteomes" id="UP001209083">
    <property type="component" value="Chromosome"/>
</dbReference>
<organism evidence="2 3">
    <name type="scientific">Saxibacter everestensis</name>
    <dbReference type="NCBI Taxonomy" id="2909229"/>
    <lineage>
        <taxon>Bacteria</taxon>
        <taxon>Bacillati</taxon>
        <taxon>Actinomycetota</taxon>
        <taxon>Actinomycetes</taxon>
        <taxon>Micrococcales</taxon>
        <taxon>Brevibacteriaceae</taxon>
        <taxon>Saxibacter</taxon>
    </lineage>
</organism>
<name>A0ABY8QXB6_9MICO</name>
<sequence>MSTSDVTDFEAAMVASWSDIHKKSALMQFILLVLHEKPCWSAEIRDGISALSEGSLHVDEQSLHRALRRLAGNNLITFTSGPAPGTGARRKTYQLTQTGERVLRHYLQTTLSYARSSRYLEALAAVVE</sequence>
<evidence type="ECO:0000259" key="1">
    <source>
        <dbReference type="Pfam" id="PF03551"/>
    </source>
</evidence>
<dbReference type="SUPFAM" id="SSF46785">
    <property type="entry name" value="Winged helix' DNA-binding domain"/>
    <property type="match status" value="1"/>
</dbReference>
<keyword evidence="3" id="KW-1185">Reference proteome</keyword>
<evidence type="ECO:0000313" key="3">
    <source>
        <dbReference type="Proteomes" id="UP001209083"/>
    </source>
</evidence>
<dbReference type="PANTHER" id="PTHR33169:SF14">
    <property type="entry name" value="TRANSCRIPTIONAL REGULATOR RV3488"/>
    <property type="match status" value="1"/>
</dbReference>
<reference evidence="2 3" key="1">
    <citation type="submission" date="2023-05" db="EMBL/GenBank/DDBJ databases">
        <title>Lithophilousrod everest ZFBP1038 complete genpme.</title>
        <authorList>
            <person name="Tian M."/>
        </authorList>
    </citation>
    <scope>NUCLEOTIDE SEQUENCE [LARGE SCALE GENOMIC DNA]</scope>
    <source>
        <strain evidence="2 3">ZFBP1038</strain>
    </source>
</reference>
<protein>
    <submittedName>
        <fullName evidence="2">Helix-turn-helix transcriptional regulator</fullName>
    </submittedName>
</protein>
<dbReference type="EMBL" id="CP090958">
    <property type="protein sequence ID" value="WGW13015.1"/>
    <property type="molecule type" value="Genomic_DNA"/>
</dbReference>
<dbReference type="Pfam" id="PF03551">
    <property type="entry name" value="PadR"/>
    <property type="match status" value="1"/>
</dbReference>
<dbReference type="InterPro" id="IPR052509">
    <property type="entry name" value="Metal_resp_DNA-bind_regulator"/>
</dbReference>